<dbReference type="PANTHER" id="PTHR43090">
    <property type="entry name" value="1-(5-PHOSPHORIBOSYL)-5-[(5-PHOSPHORIBOSYLAMINO)METHYLIDENEAMINO] IMIDAZOLE-4-CARBOXAMIDE ISOMERASE"/>
    <property type="match status" value="1"/>
</dbReference>
<dbReference type="FunFam" id="3.20.20.70:FF:000009">
    <property type="entry name" value="1-(5-phosphoribosyl)-5-[(5-phosphoribosylamino)methylideneamino] imidazole-4-carboxamide isomerase"/>
    <property type="match status" value="1"/>
</dbReference>
<dbReference type="eggNOG" id="COG0106">
    <property type="taxonomic scope" value="Bacteria"/>
</dbReference>
<dbReference type="AlphaFoldDB" id="I3E270"/>
<dbReference type="Gene3D" id="3.20.20.70">
    <property type="entry name" value="Aldolase class I"/>
    <property type="match status" value="1"/>
</dbReference>
<evidence type="ECO:0000256" key="5">
    <source>
        <dbReference type="ARBA" id="ARBA00012550"/>
    </source>
</evidence>
<dbReference type="PANTHER" id="PTHR43090:SF2">
    <property type="entry name" value="1-(5-PHOSPHORIBOSYL)-5-[(5-PHOSPHORIBOSYLAMINO)METHYLIDENEAMINO] IMIDAZOLE-4-CARBOXAMIDE ISOMERASE"/>
    <property type="match status" value="1"/>
</dbReference>
<dbReference type="Proteomes" id="UP000010523">
    <property type="component" value="Unassembled WGS sequence"/>
</dbReference>
<comment type="caution">
    <text evidence="15">The sequence shown here is derived from an EMBL/GenBank/DDBJ whole genome shotgun (WGS) entry which is preliminary data.</text>
</comment>
<evidence type="ECO:0000256" key="8">
    <source>
        <dbReference type="ARBA" id="ARBA00022605"/>
    </source>
</evidence>
<gene>
    <name evidence="12" type="primary">hisA</name>
    <name evidence="15" type="ORF">PB1_09527</name>
</gene>
<evidence type="ECO:0000256" key="6">
    <source>
        <dbReference type="ARBA" id="ARBA00018464"/>
    </source>
</evidence>
<keyword evidence="16" id="KW-1185">Reference proteome</keyword>
<dbReference type="InterPro" id="IPR006062">
    <property type="entry name" value="His_biosynth"/>
</dbReference>
<dbReference type="InterPro" id="IPR006063">
    <property type="entry name" value="HisA_bact_arch"/>
</dbReference>
<accession>I3E270</accession>
<evidence type="ECO:0000256" key="12">
    <source>
        <dbReference type="HAMAP-Rule" id="MF_01014"/>
    </source>
</evidence>
<dbReference type="HAMAP" id="MF_01014">
    <property type="entry name" value="HisA"/>
    <property type="match status" value="1"/>
</dbReference>
<name>I3E270_BACMT</name>
<protein>
    <recommendedName>
        <fullName evidence="6 12">1-(5-phosphoribosyl)-5-[(5-phosphoribosylamino)methylideneamino] imidazole-4-carboxamide isomerase</fullName>
        <ecNumber evidence="5 12">5.3.1.16</ecNumber>
    </recommendedName>
    <alternativeName>
        <fullName evidence="11 12">Phosphoribosylformimino-5-aminoimidazole carboxamide ribotide isomerase</fullName>
    </alternativeName>
</protein>
<dbReference type="GO" id="GO:0000162">
    <property type="term" value="P:L-tryptophan biosynthetic process"/>
    <property type="evidence" value="ECO:0007669"/>
    <property type="project" value="TreeGrafter"/>
</dbReference>
<dbReference type="NCBIfam" id="TIGR00007">
    <property type="entry name" value="1-(5-phosphoribosyl)-5-[(5-phosphoribosylamino)methylideneamino]imidazole-4-carboxamide isomerase"/>
    <property type="match status" value="1"/>
</dbReference>
<dbReference type="Pfam" id="PF00977">
    <property type="entry name" value="His_biosynth"/>
    <property type="match status" value="1"/>
</dbReference>
<evidence type="ECO:0000313" key="15">
    <source>
        <dbReference type="EMBL" id="EIJ80591.1"/>
    </source>
</evidence>
<evidence type="ECO:0000256" key="9">
    <source>
        <dbReference type="ARBA" id="ARBA00023102"/>
    </source>
</evidence>
<comment type="pathway">
    <text evidence="3 12 14">Amino-acid biosynthesis; L-histidine biosynthesis; L-histidine from 5-phospho-alpha-D-ribose 1-diphosphate: step 4/9.</text>
</comment>
<dbReference type="UniPathway" id="UPA00031">
    <property type="reaction ID" value="UER00009"/>
</dbReference>
<keyword evidence="10 12" id="KW-0413">Isomerase</keyword>
<feature type="active site" description="Proton donor" evidence="12">
    <location>
        <position position="148"/>
    </location>
</feature>
<evidence type="ECO:0000256" key="4">
    <source>
        <dbReference type="ARBA" id="ARBA00009667"/>
    </source>
</evidence>
<comment type="catalytic activity">
    <reaction evidence="1 12 14">
        <text>1-(5-phospho-beta-D-ribosyl)-5-[(5-phospho-beta-D-ribosylamino)methylideneamino]imidazole-4-carboxamide = 5-[(5-phospho-1-deoxy-D-ribulos-1-ylimino)methylamino]-1-(5-phospho-beta-D-ribosyl)imidazole-4-carboxamide</text>
        <dbReference type="Rhea" id="RHEA:15469"/>
        <dbReference type="ChEBI" id="CHEBI:58435"/>
        <dbReference type="ChEBI" id="CHEBI:58525"/>
        <dbReference type="EC" id="5.3.1.16"/>
    </reaction>
</comment>
<sequence>MVKVSLYLAGRGKDGGVMAFTIYPAIDMRGGKCVRLLQGDYDKETVYGDSPFEMAARFAAEGAEWIHMVDLDGAKDGKRVNDEFVIKAARELEVKVQIGGGIRTENDIVHYLENGVERVIIGSAAVSNPEFAVDMIRKYGEKIAVGIDAKNGYVATHGWLNTSDTKAVELGKRFADAGAETFIFTDIATDGMLSGPNFDAVREMAEETGKSVIASGGVSSIEDLQKLKAFSKKGVCGAIVGKAIYEGRFSVREALREVSGQC</sequence>
<comment type="similarity">
    <text evidence="4 12 13">Belongs to the HisA/HisF family.</text>
</comment>
<evidence type="ECO:0000256" key="2">
    <source>
        <dbReference type="ARBA" id="ARBA00004496"/>
    </source>
</evidence>
<dbReference type="GO" id="GO:0003949">
    <property type="term" value="F:1-(5-phosphoribosyl)-5-[(5-phosphoribosylamino)methylideneamino]imidazole-4-carboxamide isomerase activity"/>
    <property type="evidence" value="ECO:0007669"/>
    <property type="project" value="UniProtKB-UniRule"/>
</dbReference>
<keyword evidence="7 12" id="KW-0963">Cytoplasm</keyword>
<dbReference type="NCBIfam" id="NF010112">
    <property type="entry name" value="PRK13585.1"/>
    <property type="match status" value="1"/>
</dbReference>
<dbReference type="InterPro" id="IPR023016">
    <property type="entry name" value="HisA/PriA"/>
</dbReference>
<dbReference type="EC" id="5.3.1.16" evidence="5 12"/>
<evidence type="ECO:0000256" key="7">
    <source>
        <dbReference type="ARBA" id="ARBA00022490"/>
    </source>
</evidence>
<evidence type="ECO:0000313" key="16">
    <source>
        <dbReference type="Proteomes" id="UP000010523"/>
    </source>
</evidence>
<evidence type="ECO:0000256" key="10">
    <source>
        <dbReference type="ARBA" id="ARBA00023235"/>
    </source>
</evidence>
<feature type="active site" description="Proton acceptor" evidence="12">
    <location>
        <position position="27"/>
    </location>
</feature>
<organism evidence="15 16">
    <name type="scientific">Bacillus methanolicus PB1</name>
    <dbReference type="NCBI Taxonomy" id="997296"/>
    <lineage>
        <taxon>Bacteria</taxon>
        <taxon>Bacillati</taxon>
        <taxon>Bacillota</taxon>
        <taxon>Bacilli</taxon>
        <taxon>Bacillales</taxon>
        <taxon>Bacillaceae</taxon>
        <taxon>Bacillus</taxon>
    </lineage>
</organism>
<dbReference type="SUPFAM" id="SSF51366">
    <property type="entry name" value="Ribulose-phoshate binding barrel"/>
    <property type="match status" value="1"/>
</dbReference>
<dbReference type="STRING" id="997296.PB1_09527"/>
<dbReference type="InterPro" id="IPR044524">
    <property type="entry name" value="Isoase_HisA-like"/>
</dbReference>
<keyword evidence="9 12" id="KW-0368">Histidine biosynthesis</keyword>
<dbReference type="InterPro" id="IPR011060">
    <property type="entry name" value="RibuloseP-bd_barrel"/>
</dbReference>
<evidence type="ECO:0000256" key="3">
    <source>
        <dbReference type="ARBA" id="ARBA00005133"/>
    </source>
</evidence>
<evidence type="ECO:0000256" key="13">
    <source>
        <dbReference type="RuleBase" id="RU003657"/>
    </source>
</evidence>
<evidence type="ECO:0000256" key="14">
    <source>
        <dbReference type="RuleBase" id="RU003658"/>
    </source>
</evidence>
<dbReference type="PATRIC" id="fig|997296.3.peg.2022"/>
<evidence type="ECO:0000256" key="11">
    <source>
        <dbReference type="ARBA" id="ARBA00030547"/>
    </source>
</evidence>
<comment type="subcellular location">
    <subcellularLocation>
        <location evidence="2 12 14">Cytoplasm</location>
    </subcellularLocation>
</comment>
<keyword evidence="8 12" id="KW-0028">Amino-acid biosynthesis</keyword>
<dbReference type="GO" id="GO:0000105">
    <property type="term" value="P:L-histidine biosynthetic process"/>
    <property type="evidence" value="ECO:0007669"/>
    <property type="project" value="UniProtKB-UniRule"/>
</dbReference>
<dbReference type="EMBL" id="AFEU01000002">
    <property type="protein sequence ID" value="EIJ80591.1"/>
    <property type="molecule type" value="Genomic_DNA"/>
</dbReference>
<reference evidence="15 16" key="1">
    <citation type="journal article" date="2012" name="Appl. Environ. Microbiol.">
        <title>Genome Sequence of Thermotolerant Bacillus methanolicus: Features and Regulation Related to Methylotrophy and Production of L-Lysine and L-Glutamate from Methanol.</title>
        <authorList>
            <person name="Heggeset T.M."/>
            <person name="Krog A."/>
            <person name="Balzer S."/>
            <person name="Wentzel A."/>
            <person name="Ellingsen T.E."/>
            <person name="Brautaset T."/>
        </authorList>
    </citation>
    <scope>NUCLEOTIDE SEQUENCE [LARGE SCALE GENOMIC DNA]</scope>
    <source>
        <strain evidence="15 16">PB1</strain>
    </source>
</reference>
<dbReference type="InterPro" id="IPR013785">
    <property type="entry name" value="Aldolase_TIM"/>
</dbReference>
<proteinExistence type="inferred from homology"/>
<dbReference type="GO" id="GO:0005737">
    <property type="term" value="C:cytoplasm"/>
    <property type="evidence" value="ECO:0007669"/>
    <property type="project" value="UniProtKB-SubCell"/>
</dbReference>
<dbReference type="CDD" id="cd04732">
    <property type="entry name" value="HisA"/>
    <property type="match status" value="1"/>
</dbReference>
<evidence type="ECO:0000256" key="1">
    <source>
        <dbReference type="ARBA" id="ARBA00000901"/>
    </source>
</evidence>